<proteinExistence type="predicted"/>
<evidence type="ECO:0000313" key="2">
    <source>
        <dbReference type="EMBL" id="KAF2859205.1"/>
    </source>
</evidence>
<accession>A0A6A7BWW5</accession>
<evidence type="ECO:0000256" key="1">
    <source>
        <dbReference type="SAM" id="MobiDB-lite"/>
    </source>
</evidence>
<gene>
    <name evidence="2" type="ORF">K470DRAFT_219693</name>
</gene>
<organism evidence="2 3">
    <name type="scientific">Piedraia hortae CBS 480.64</name>
    <dbReference type="NCBI Taxonomy" id="1314780"/>
    <lineage>
        <taxon>Eukaryota</taxon>
        <taxon>Fungi</taxon>
        <taxon>Dikarya</taxon>
        <taxon>Ascomycota</taxon>
        <taxon>Pezizomycotina</taxon>
        <taxon>Dothideomycetes</taxon>
        <taxon>Dothideomycetidae</taxon>
        <taxon>Capnodiales</taxon>
        <taxon>Piedraiaceae</taxon>
        <taxon>Piedraia</taxon>
    </lineage>
</organism>
<protein>
    <submittedName>
        <fullName evidence="2">Uncharacterized protein</fullName>
    </submittedName>
</protein>
<feature type="compositionally biased region" description="Basic and acidic residues" evidence="1">
    <location>
        <begin position="187"/>
        <end position="199"/>
    </location>
</feature>
<dbReference type="Pfam" id="PF09428">
    <property type="entry name" value="DUF2011"/>
    <property type="match status" value="1"/>
</dbReference>
<dbReference type="AlphaFoldDB" id="A0A6A7BWW5"/>
<dbReference type="EMBL" id="MU005996">
    <property type="protein sequence ID" value="KAF2859205.1"/>
    <property type="molecule type" value="Genomic_DNA"/>
</dbReference>
<name>A0A6A7BWW5_9PEZI</name>
<feature type="region of interest" description="Disordered" evidence="1">
    <location>
        <begin position="184"/>
        <end position="228"/>
    </location>
</feature>
<feature type="compositionally biased region" description="Basic residues" evidence="1">
    <location>
        <begin position="200"/>
        <end position="215"/>
    </location>
</feature>
<dbReference type="Proteomes" id="UP000799421">
    <property type="component" value="Unassembled WGS sequence"/>
</dbReference>
<evidence type="ECO:0000313" key="3">
    <source>
        <dbReference type="Proteomes" id="UP000799421"/>
    </source>
</evidence>
<dbReference type="OrthoDB" id="5425061at2759"/>
<feature type="region of interest" description="Disordered" evidence="1">
    <location>
        <begin position="1"/>
        <end position="21"/>
    </location>
</feature>
<sequence>MERTVRRADLLSPKSPPIPEDTVAEELLRSGQWADWDYVQPETANSTAEHPQDESLEFCLFAPNGSTGGVVKVRLKSPTPPSGDGGFIQPKRPREYYFAETSSARKKEYEASAVSGAQVLARSKQRQPGNAYEWKVLNLPLSSLSREARIATATHFNSLVDDEPAKKRTRPGKKYRLRLRARAQALKNKEQEKEMAIKEKKTRINRSKKLRRREKARTAKQNAAAPAD</sequence>
<reference evidence="2" key="1">
    <citation type="journal article" date="2020" name="Stud. Mycol.">
        <title>101 Dothideomycetes genomes: a test case for predicting lifestyles and emergence of pathogens.</title>
        <authorList>
            <person name="Haridas S."/>
            <person name="Albert R."/>
            <person name="Binder M."/>
            <person name="Bloem J."/>
            <person name="Labutti K."/>
            <person name="Salamov A."/>
            <person name="Andreopoulos B."/>
            <person name="Baker S."/>
            <person name="Barry K."/>
            <person name="Bills G."/>
            <person name="Bluhm B."/>
            <person name="Cannon C."/>
            <person name="Castanera R."/>
            <person name="Culley D."/>
            <person name="Daum C."/>
            <person name="Ezra D."/>
            <person name="Gonzalez J."/>
            <person name="Henrissat B."/>
            <person name="Kuo A."/>
            <person name="Liang C."/>
            <person name="Lipzen A."/>
            <person name="Lutzoni F."/>
            <person name="Magnuson J."/>
            <person name="Mondo S."/>
            <person name="Nolan M."/>
            <person name="Ohm R."/>
            <person name="Pangilinan J."/>
            <person name="Park H.-J."/>
            <person name="Ramirez L."/>
            <person name="Alfaro M."/>
            <person name="Sun H."/>
            <person name="Tritt A."/>
            <person name="Yoshinaga Y."/>
            <person name="Zwiers L.-H."/>
            <person name="Turgeon B."/>
            <person name="Goodwin S."/>
            <person name="Spatafora J."/>
            <person name="Crous P."/>
            <person name="Grigoriev I."/>
        </authorList>
    </citation>
    <scope>NUCLEOTIDE SEQUENCE</scope>
    <source>
        <strain evidence="2">CBS 480.64</strain>
    </source>
</reference>
<keyword evidence="3" id="KW-1185">Reference proteome</keyword>
<dbReference type="InterPro" id="IPR018555">
    <property type="entry name" value="C630.06c-like"/>
</dbReference>